<reference evidence="5" key="1">
    <citation type="submission" date="2019-01" db="EMBL/GenBank/DDBJ databases">
        <title>Cytophagaceae bacterium strain CAR-16.</title>
        <authorList>
            <person name="Chen W.-M."/>
        </authorList>
    </citation>
    <scope>NUCLEOTIDE SEQUENCE [LARGE SCALE GENOMIC DNA]</scope>
    <source>
        <strain evidence="5">LLJ-11</strain>
    </source>
</reference>
<feature type="domain" description="Secretion system C-terminal sorting" evidence="3">
    <location>
        <begin position="448"/>
        <end position="516"/>
    </location>
</feature>
<dbReference type="OrthoDB" id="9803461at2"/>
<evidence type="ECO:0000313" key="4">
    <source>
        <dbReference type="EMBL" id="RXR17729.1"/>
    </source>
</evidence>
<evidence type="ECO:0000313" key="5">
    <source>
        <dbReference type="Proteomes" id="UP000290283"/>
    </source>
</evidence>
<name>A0A4Q1K1T3_9FLAO</name>
<proteinExistence type="predicted"/>
<sequence>MSKKLLLVLFIFISVKSISQTFSNGRIEYGNGSSNMFSTTAIGADGKFYCLFNDGVFTHSSNSINPVYRLLRWESGTSSWVSVANFDASIIPGVLISSTNTMFSDGVSLEIDSTGAYHMLFSVYTSNGLEIKYVYSNNGTSWTYTTIDQTNNATNYGYAHVQLKLDSSNRPHVYYLIRNIGSGGVSSRVYTIMHKNFNGSSWASETVYSQTGGSGTGANELNMIAASIDNNNKSYVAFVAETNGSGTDGSLLYTNNVSGSWSAPVFLATGATGSAAADRVTILSDSNNKQHIIYRENNTTLKLIYTTNKTGSWVGGQMNGNIVAGINSSTDGFHAFTRNASNDLFLAYNASPTTTNIGQVNYACLFNGATTWQTGTVFTGNSRTGQFISAEFSNSKNAMITFDHFTDPAATGGNPSYGPPNNPRQVQYATTIVNNLSIGEWNVSKFNIYPNPTNSVLNIEFAIANTITVEVIDLNGRILKTKNASGTTQIDLSNYSSGVYLVKLYFNEGTETVKIVKE</sequence>
<feature type="signal peptide" evidence="2">
    <location>
        <begin position="1"/>
        <end position="19"/>
    </location>
</feature>
<feature type="chain" id="PRO_5020912091" evidence="2">
    <location>
        <begin position="20"/>
        <end position="518"/>
    </location>
</feature>
<evidence type="ECO:0000259" key="3">
    <source>
        <dbReference type="Pfam" id="PF18962"/>
    </source>
</evidence>
<dbReference type="InterPro" id="IPR026444">
    <property type="entry name" value="Secre_tail"/>
</dbReference>
<gene>
    <name evidence="4" type="ORF">EQG63_09595</name>
</gene>
<evidence type="ECO:0000256" key="2">
    <source>
        <dbReference type="SAM" id="SignalP"/>
    </source>
</evidence>
<dbReference type="RefSeq" id="WP_129436157.1">
    <property type="nucleotide sequence ID" value="NZ_SBKO01000004.1"/>
</dbReference>
<dbReference type="NCBIfam" id="TIGR04183">
    <property type="entry name" value="Por_Secre_tail"/>
    <property type="match status" value="1"/>
</dbReference>
<dbReference type="Proteomes" id="UP000290283">
    <property type="component" value="Unassembled WGS sequence"/>
</dbReference>
<dbReference type="SUPFAM" id="SSF89372">
    <property type="entry name" value="Fucose-specific lectin"/>
    <property type="match status" value="1"/>
</dbReference>
<dbReference type="Pfam" id="PF18962">
    <property type="entry name" value="Por_Secre_tail"/>
    <property type="match status" value="1"/>
</dbReference>
<protein>
    <submittedName>
        <fullName evidence="4">T9SS type A sorting domain-containing protein</fullName>
    </submittedName>
</protein>
<comment type="caution">
    <text evidence="4">The sequence shown here is derived from an EMBL/GenBank/DDBJ whole genome shotgun (WGS) entry which is preliminary data.</text>
</comment>
<evidence type="ECO:0000256" key="1">
    <source>
        <dbReference type="ARBA" id="ARBA00022729"/>
    </source>
</evidence>
<dbReference type="EMBL" id="SBKO01000004">
    <property type="protein sequence ID" value="RXR17729.1"/>
    <property type="molecule type" value="Genomic_DNA"/>
</dbReference>
<keyword evidence="1 2" id="KW-0732">Signal</keyword>
<dbReference type="AlphaFoldDB" id="A0A4Q1K1T3"/>
<accession>A0A4Q1K1T3</accession>
<organism evidence="4 5">
    <name type="scientific">Flavobacterium amnicola</name>
    <dbReference type="NCBI Taxonomy" id="2506422"/>
    <lineage>
        <taxon>Bacteria</taxon>
        <taxon>Pseudomonadati</taxon>
        <taxon>Bacteroidota</taxon>
        <taxon>Flavobacteriia</taxon>
        <taxon>Flavobacteriales</taxon>
        <taxon>Flavobacteriaceae</taxon>
        <taxon>Flavobacterium</taxon>
    </lineage>
</organism>
<keyword evidence="5" id="KW-1185">Reference proteome</keyword>